<dbReference type="Pfam" id="PF01602">
    <property type="entry name" value="Adaptin_N"/>
    <property type="match status" value="1"/>
</dbReference>
<dbReference type="OMA" id="CIIEDNP"/>
<dbReference type="SUPFAM" id="SSF48371">
    <property type="entry name" value="ARM repeat"/>
    <property type="match status" value="1"/>
</dbReference>
<keyword evidence="10" id="KW-0472">Membrane</keyword>
<evidence type="ECO:0000256" key="8">
    <source>
        <dbReference type="ARBA" id="ARBA00022927"/>
    </source>
</evidence>
<evidence type="ECO:0000256" key="2">
    <source>
        <dbReference type="ARBA" id="ARBA00004347"/>
    </source>
</evidence>
<comment type="similarity">
    <text evidence="3">Belongs to the COPG family.</text>
</comment>
<name>A0A915IAW2_ROMCU</name>
<dbReference type="GO" id="GO:0006888">
    <property type="term" value="P:endoplasmic reticulum to Golgi vesicle-mediated transport"/>
    <property type="evidence" value="ECO:0007669"/>
    <property type="project" value="TreeGrafter"/>
</dbReference>
<dbReference type="InterPro" id="IPR002553">
    <property type="entry name" value="Clathrin/coatomer_adapt-like_N"/>
</dbReference>
<evidence type="ECO:0000313" key="14">
    <source>
        <dbReference type="WBParaSite" id="nRc.2.0.1.t11315-RA"/>
    </source>
</evidence>
<dbReference type="GO" id="GO:0030126">
    <property type="term" value="C:COPI vesicle coat"/>
    <property type="evidence" value="ECO:0007669"/>
    <property type="project" value="TreeGrafter"/>
</dbReference>
<dbReference type="GO" id="GO:0006891">
    <property type="term" value="P:intra-Golgi vesicle-mediated transport"/>
    <property type="evidence" value="ECO:0007669"/>
    <property type="project" value="TreeGrafter"/>
</dbReference>
<evidence type="ECO:0000256" key="9">
    <source>
        <dbReference type="ARBA" id="ARBA00023034"/>
    </source>
</evidence>
<dbReference type="AlphaFoldDB" id="A0A915IAW2"/>
<proteinExistence type="inferred from homology"/>
<evidence type="ECO:0000256" key="11">
    <source>
        <dbReference type="ARBA" id="ARBA00023329"/>
    </source>
</evidence>
<evidence type="ECO:0000256" key="10">
    <source>
        <dbReference type="ARBA" id="ARBA00023136"/>
    </source>
</evidence>
<dbReference type="InterPro" id="IPR017106">
    <property type="entry name" value="Coatomer_gsu"/>
</dbReference>
<keyword evidence="6" id="KW-0677">Repeat</keyword>
<dbReference type="Gene3D" id="1.25.10.10">
    <property type="entry name" value="Leucine-rich Repeat Variant"/>
    <property type="match status" value="2"/>
</dbReference>
<evidence type="ECO:0000256" key="4">
    <source>
        <dbReference type="ARBA" id="ARBA00022448"/>
    </source>
</evidence>
<keyword evidence="13" id="KW-1185">Reference proteome</keyword>
<dbReference type="GO" id="GO:0009306">
    <property type="term" value="P:protein secretion"/>
    <property type="evidence" value="ECO:0007669"/>
    <property type="project" value="TreeGrafter"/>
</dbReference>
<keyword evidence="11" id="KW-0968">Cytoplasmic vesicle</keyword>
<keyword evidence="4" id="KW-0813">Transport</keyword>
<evidence type="ECO:0000256" key="1">
    <source>
        <dbReference type="ARBA" id="ARBA00004255"/>
    </source>
</evidence>
<evidence type="ECO:0000256" key="6">
    <source>
        <dbReference type="ARBA" id="ARBA00022737"/>
    </source>
</evidence>
<dbReference type="Proteomes" id="UP000887565">
    <property type="component" value="Unplaced"/>
</dbReference>
<dbReference type="GO" id="GO:0006886">
    <property type="term" value="P:intracellular protein transport"/>
    <property type="evidence" value="ECO:0007669"/>
    <property type="project" value="InterPro"/>
</dbReference>
<dbReference type="PANTHER" id="PTHR10261:SF0">
    <property type="entry name" value="COATOMER SUBUNIT GAMMA-2"/>
    <property type="match status" value="1"/>
</dbReference>
<accession>A0A915IAW2</accession>
<keyword evidence="8" id="KW-0653">Protein transport</keyword>
<evidence type="ECO:0000256" key="3">
    <source>
        <dbReference type="ARBA" id="ARBA00010720"/>
    </source>
</evidence>
<dbReference type="GO" id="GO:0000139">
    <property type="term" value="C:Golgi membrane"/>
    <property type="evidence" value="ECO:0007669"/>
    <property type="project" value="UniProtKB-SubCell"/>
</dbReference>
<dbReference type="InterPro" id="IPR016024">
    <property type="entry name" value="ARM-type_fold"/>
</dbReference>
<feature type="domain" description="Clathrin/coatomer adaptor adaptin-like N-terminal" evidence="12">
    <location>
        <begin position="42"/>
        <end position="542"/>
    </location>
</feature>
<organism evidence="13 14">
    <name type="scientific">Romanomermis culicivorax</name>
    <name type="common">Nematode worm</name>
    <dbReference type="NCBI Taxonomy" id="13658"/>
    <lineage>
        <taxon>Eukaryota</taxon>
        <taxon>Metazoa</taxon>
        <taxon>Ecdysozoa</taxon>
        <taxon>Nematoda</taxon>
        <taxon>Enoplea</taxon>
        <taxon>Dorylaimia</taxon>
        <taxon>Mermithida</taxon>
        <taxon>Mermithoidea</taxon>
        <taxon>Mermithidae</taxon>
        <taxon>Romanomermis</taxon>
    </lineage>
</organism>
<dbReference type="GO" id="GO:0005783">
    <property type="term" value="C:endoplasmic reticulum"/>
    <property type="evidence" value="ECO:0007669"/>
    <property type="project" value="TreeGrafter"/>
</dbReference>
<reference evidence="14" key="1">
    <citation type="submission" date="2022-11" db="UniProtKB">
        <authorList>
            <consortium name="WormBaseParasite"/>
        </authorList>
    </citation>
    <scope>IDENTIFICATION</scope>
</reference>
<evidence type="ECO:0000256" key="7">
    <source>
        <dbReference type="ARBA" id="ARBA00022892"/>
    </source>
</evidence>
<dbReference type="GO" id="GO:0072384">
    <property type="term" value="P:organelle transport along microtubule"/>
    <property type="evidence" value="ECO:0007669"/>
    <property type="project" value="TreeGrafter"/>
</dbReference>
<dbReference type="PANTHER" id="PTHR10261">
    <property type="entry name" value="COATOMER SUBUNIT GAMMA"/>
    <property type="match status" value="1"/>
</dbReference>
<keyword evidence="7" id="KW-0931">ER-Golgi transport</keyword>
<keyword evidence="9" id="KW-0333">Golgi apparatus</keyword>
<dbReference type="FunFam" id="1.25.10.10:FF:000071">
    <property type="entry name" value="Coatomer subunit gamma"/>
    <property type="match status" value="1"/>
</dbReference>
<evidence type="ECO:0000259" key="12">
    <source>
        <dbReference type="Pfam" id="PF01602"/>
    </source>
</evidence>
<keyword evidence="5" id="KW-0963">Cytoplasm</keyword>
<dbReference type="InterPro" id="IPR011989">
    <property type="entry name" value="ARM-like"/>
</dbReference>
<protein>
    <submittedName>
        <fullName evidence="14">Clathrin/coatomer adaptor adaptin-like N-terminal domain-containing protein</fullName>
    </submittedName>
</protein>
<evidence type="ECO:0000256" key="5">
    <source>
        <dbReference type="ARBA" id="ARBA00022490"/>
    </source>
</evidence>
<sequence length="601" mass="67789">MKREKKDEESGGSANPFLNLDKTTVLQEASFSTDEDDDRLCSLARLFNDTPINTKKCCQILTKLMYILMQGETLSRMEATEVFFAVTKLWQSKDATLRRLVYLTIKELSSLADDVIIVTSSLTKDMTGKEDIYRAAAVRALCKITDSSMFQAIDRYMKQAIVDKSPAVASAALVSSLHIMKKNPEIVRRWVNEVQEAVSSDNSMVQYHALIVLYHIRKSDRLAVIKMIQKYSKQSLKSPYAVCYLYFLFSMESVDLFSFLESCLRHKHETVIYEAVTAIVKLPNVTAKEISPAVNVLQLLLSSPRPSMRFAAVRTLNKVAMNYPVAVINCNVDLEQLITDQNRSIATLAITTLLKTGAESSVDRLMKQISSFVSEISDEFKIVVIEAIRSLCLRYPRKHMVMMQFLSTMLREDGGYEYKKEIVDTMIAIVEDNPDAKEAGLSYLCEFIEDCEHFVLATKILHLFGREGSRTAGAKKYIRYIYNRVILENAQVRAAAVSALAKFGAYNEILRPNICVLLTRCLLDSDDEVRDRATFYLTVLLSNNALYVNQYILEGLQVSVVGLEKALQLYCAEPQPKPFDLKSVPLAAQPITASLAEEKRA</sequence>
<dbReference type="WBParaSite" id="nRc.2.0.1.t11315-RA">
    <property type="protein sequence ID" value="nRc.2.0.1.t11315-RA"/>
    <property type="gene ID" value="nRc.2.0.1.g11315"/>
</dbReference>
<comment type="subcellular location">
    <subcellularLocation>
        <location evidence="2">Cytoplasmic vesicle</location>
        <location evidence="2">COPI-coated vesicle membrane</location>
        <topology evidence="2">Peripheral membrane protein</topology>
        <orientation evidence="2">Cytoplasmic side</orientation>
    </subcellularLocation>
    <subcellularLocation>
        <location evidence="1">Golgi apparatus membrane</location>
        <topology evidence="1">Peripheral membrane protein</topology>
        <orientation evidence="1">Cytoplasmic side</orientation>
    </subcellularLocation>
</comment>
<evidence type="ECO:0000313" key="13">
    <source>
        <dbReference type="Proteomes" id="UP000887565"/>
    </source>
</evidence>
<dbReference type="GO" id="GO:0005793">
    <property type="term" value="C:endoplasmic reticulum-Golgi intermediate compartment"/>
    <property type="evidence" value="ECO:0007669"/>
    <property type="project" value="TreeGrafter"/>
</dbReference>